<accession>A0A174D3X5</accession>
<dbReference type="GeneID" id="83012039"/>
<dbReference type="RefSeq" id="WP_042398490.1">
    <property type="nucleotide sequence ID" value="NZ_CYYT01000025.1"/>
</dbReference>
<gene>
    <name evidence="2" type="ORF">ERS852470_01663</name>
</gene>
<reference evidence="2 3" key="1">
    <citation type="submission" date="2015-09" db="EMBL/GenBank/DDBJ databases">
        <authorList>
            <consortium name="Pathogen Informatics"/>
        </authorList>
    </citation>
    <scope>NUCLEOTIDE SEQUENCE [LARGE SCALE GENOMIC DNA]</scope>
    <source>
        <strain evidence="2 3">2789STDY5834855</strain>
    </source>
</reference>
<organism evidence="2 3">
    <name type="scientific">Clostridium disporicum</name>
    <dbReference type="NCBI Taxonomy" id="84024"/>
    <lineage>
        <taxon>Bacteria</taxon>
        <taxon>Bacillati</taxon>
        <taxon>Bacillota</taxon>
        <taxon>Clostridia</taxon>
        <taxon>Eubacteriales</taxon>
        <taxon>Clostridiaceae</taxon>
        <taxon>Clostridium</taxon>
    </lineage>
</organism>
<sequence length="130" mass="15039">MFISIPKEFFVPVVFSDSFILNKENNHLEFDTNSYRESTGKTKGESMSKTLENSKSANEKQDILQVEMSKGECGNNEEVIKPIEKKDNTIYMSLKKEEDEYKMCKENGKIFSEIDDEFIDNIVIKGCEEK</sequence>
<name>A0A174D3X5_9CLOT</name>
<feature type="compositionally biased region" description="Polar residues" evidence="1">
    <location>
        <begin position="47"/>
        <end position="56"/>
    </location>
</feature>
<evidence type="ECO:0000313" key="3">
    <source>
        <dbReference type="Proteomes" id="UP000095558"/>
    </source>
</evidence>
<feature type="region of interest" description="Disordered" evidence="1">
    <location>
        <begin position="33"/>
        <end position="60"/>
    </location>
</feature>
<dbReference type="Proteomes" id="UP000095558">
    <property type="component" value="Unassembled WGS sequence"/>
</dbReference>
<dbReference type="AlphaFoldDB" id="A0A174D3X5"/>
<dbReference type="EMBL" id="CYZV01000016">
    <property type="protein sequence ID" value="CUO18750.1"/>
    <property type="molecule type" value="Genomic_DNA"/>
</dbReference>
<evidence type="ECO:0000256" key="1">
    <source>
        <dbReference type="SAM" id="MobiDB-lite"/>
    </source>
</evidence>
<evidence type="ECO:0000313" key="2">
    <source>
        <dbReference type="EMBL" id="CUO18750.1"/>
    </source>
</evidence>
<dbReference type="OrthoDB" id="1938623at2"/>
<proteinExistence type="predicted"/>
<protein>
    <submittedName>
        <fullName evidence="2">Uncharacterized protein</fullName>
    </submittedName>
</protein>